<evidence type="ECO:0000256" key="1">
    <source>
        <dbReference type="ARBA" id="ARBA00022630"/>
    </source>
</evidence>
<dbReference type="InterPro" id="IPR023753">
    <property type="entry name" value="FAD/NAD-binding_dom"/>
</dbReference>
<dbReference type="EC" id="1.18.1.2" evidence="5"/>
<comment type="catalytic activity">
    <reaction evidence="5">
        <text>2 reduced [2Fe-2S]-[ferredoxin] + NADP(+) + H(+) = 2 oxidized [2Fe-2S]-[ferredoxin] + NADPH</text>
        <dbReference type="Rhea" id="RHEA:20125"/>
        <dbReference type="Rhea" id="RHEA-COMP:10000"/>
        <dbReference type="Rhea" id="RHEA-COMP:10001"/>
        <dbReference type="ChEBI" id="CHEBI:15378"/>
        <dbReference type="ChEBI" id="CHEBI:33737"/>
        <dbReference type="ChEBI" id="CHEBI:33738"/>
        <dbReference type="ChEBI" id="CHEBI:57783"/>
        <dbReference type="ChEBI" id="CHEBI:58349"/>
        <dbReference type="EC" id="1.18.1.2"/>
    </reaction>
</comment>
<comment type="caution">
    <text evidence="5">Lacks conserved residue(s) required for the propagation of feature annotation.</text>
</comment>
<evidence type="ECO:0000313" key="7">
    <source>
        <dbReference type="EMBL" id="MFC6659100.1"/>
    </source>
</evidence>
<feature type="binding site" evidence="5">
    <location>
        <position position="43"/>
    </location>
    <ligand>
        <name>FAD</name>
        <dbReference type="ChEBI" id="CHEBI:57692"/>
    </ligand>
</feature>
<feature type="binding site" evidence="5">
    <location>
        <position position="280"/>
    </location>
    <ligand>
        <name>FAD</name>
        <dbReference type="ChEBI" id="CHEBI:57692"/>
    </ligand>
</feature>
<dbReference type="PRINTS" id="PR00469">
    <property type="entry name" value="PNDRDTASEII"/>
</dbReference>
<dbReference type="RefSeq" id="WP_224605754.1">
    <property type="nucleotide sequence ID" value="NZ_JAIQXV010000003.1"/>
</dbReference>
<protein>
    <recommendedName>
        <fullName evidence="5">Ferredoxin--NADP reductase</fullName>
        <shortName evidence="5">FNR</shortName>
        <shortName evidence="5">Fd-NADP(+) reductase</shortName>
        <ecNumber evidence="5">1.18.1.2</ecNumber>
    </recommendedName>
</protein>
<organism evidence="7 8">
    <name type="scientific">Deinococcus multiflagellatus</name>
    <dbReference type="NCBI Taxonomy" id="1656887"/>
    <lineage>
        <taxon>Bacteria</taxon>
        <taxon>Thermotogati</taxon>
        <taxon>Deinococcota</taxon>
        <taxon>Deinococci</taxon>
        <taxon>Deinococcales</taxon>
        <taxon>Deinococcaceae</taxon>
        <taxon>Deinococcus</taxon>
    </lineage>
</organism>
<feature type="binding site" evidence="5">
    <location>
        <position position="321"/>
    </location>
    <ligand>
        <name>FAD</name>
        <dbReference type="ChEBI" id="CHEBI:57692"/>
    </ligand>
</feature>
<proteinExistence type="inferred from homology"/>
<keyword evidence="4 5" id="KW-0560">Oxidoreductase</keyword>
<dbReference type="InterPro" id="IPR036188">
    <property type="entry name" value="FAD/NAD-bd_sf"/>
</dbReference>
<evidence type="ECO:0000256" key="3">
    <source>
        <dbReference type="ARBA" id="ARBA00022857"/>
    </source>
</evidence>
<dbReference type="Proteomes" id="UP001596317">
    <property type="component" value="Unassembled WGS sequence"/>
</dbReference>
<keyword evidence="2 5" id="KW-0274">FAD</keyword>
<dbReference type="HAMAP" id="MF_01685">
    <property type="entry name" value="FENR2"/>
    <property type="match status" value="1"/>
</dbReference>
<dbReference type="InterPro" id="IPR050097">
    <property type="entry name" value="Ferredoxin-NADP_redctase_2"/>
</dbReference>
<feature type="binding site" evidence="5">
    <location>
        <position position="125"/>
    </location>
    <ligand>
        <name>FAD</name>
        <dbReference type="ChEBI" id="CHEBI:57692"/>
    </ligand>
</feature>
<reference evidence="8" key="1">
    <citation type="journal article" date="2019" name="Int. J. Syst. Evol. Microbiol.">
        <title>The Global Catalogue of Microorganisms (GCM) 10K type strain sequencing project: providing services to taxonomists for standard genome sequencing and annotation.</title>
        <authorList>
            <consortium name="The Broad Institute Genomics Platform"/>
            <consortium name="The Broad Institute Genome Sequencing Center for Infectious Disease"/>
            <person name="Wu L."/>
            <person name="Ma J."/>
        </authorList>
    </citation>
    <scope>NUCLEOTIDE SEQUENCE [LARGE SCALE GENOMIC DNA]</scope>
    <source>
        <strain evidence="8">CCUG 63830</strain>
    </source>
</reference>
<dbReference type="SUPFAM" id="SSF51905">
    <property type="entry name" value="FAD/NAD(P)-binding domain"/>
    <property type="match status" value="1"/>
</dbReference>
<feature type="binding site" evidence="5">
    <location>
        <position position="48"/>
    </location>
    <ligand>
        <name>FAD</name>
        <dbReference type="ChEBI" id="CHEBI:57692"/>
    </ligand>
</feature>
<sequence>MTDLQAEVVVIGAGPAGLHAAFYAAWRGLQVRLLDARGEPGGQLSALYPDKRVYDVPGLPATPAAEVVAGLVRQLDGLPVTWHLHTLAHGLSRVDGGWRVQAQTPAGPGTFTAKAVILAPGMGALLPREARVPGEHPDVRTDLPEPATLRGRRVLVVGGVPQATRAALELSEAGALVTLTHRRAGFRGRPAELEALGAAQAGGRVQILAPATLNALSPGAAHLTVNGESQTVPADTVLVLNGYLPDLSPTLGWPLDWQGEYVPDGPGGTTALAGVFVAGDAAQSGGDFKLISVGLAQAAVAANHAAHHVRPELKVRPGHSSEKRLG</sequence>
<feature type="binding site" evidence="5">
    <location>
        <position position="35"/>
    </location>
    <ligand>
        <name>FAD</name>
        <dbReference type="ChEBI" id="CHEBI:57692"/>
    </ligand>
</feature>
<dbReference type="PANTHER" id="PTHR48105">
    <property type="entry name" value="THIOREDOXIN REDUCTASE 1-RELATED-RELATED"/>
    <property type="match status" value="1"/>
</dbReference>
<dbReference type="Gene3D" id="3.50.50.60">
    <property type="entry name" value="FAD/NAD(P)-binding domain"/>
    <property type="match status" value="2"/>
</dbReference>
<dbReference type="EMBL" id="JBHSWB010000001">
    <property type="protein sequence ID" value="MFC6659100.1"/>
    <property type="molecule type" value="Genomic_DNA"/>
</dbReference>
<keyword evidence="1 5" id="KW-0285">Flavoprotein</keyword>
<evidence type="ECO:0000256" key="5">
    <source>
        <dbReference type="HAMAP-Rule" id="MF_01685"/>
    </source>
</evidence>
<evidence type="ECO:0000313" key="8">
    <source>
        <dbReference type="Proteomes" id="UP001596317"/>
    </source>
</evidence>
<keyword evidence="3 5" id="KW-0521">NADP</keyword>
<feature type="domain" description="FAD/NAD(P)-binding" evidence="6">
    <location>
        <begin position="7"/>
        <end position="302"/>
    </location>
</feature>
<feature type="binding site" evidence="5">
    <location>
        <position position="88"/>
    </location>
    <ligand>
        <name>FAD</name>
        <dbReference type="ChEBI" id="CHEBI:57692"/>
    </ligand>
</feature>
<dbReference type="PRINTS" id="PR00368">
    <property type="entry name" value="FADPNR"/>
</dbReference>
<comment type="caution">
    <text evidence="7">The sequence shown here is derived from an EMBL/GenBank/DDBJ whole genome shotgun (WGS) entry which is preliminary data.</text>
</comment>
<dbReference type="Pfam" id="PF07992">
    <property type="entry name" value="Pyr_redox_2"/>
    <property type="match status" value="1"/>
</dbReference>
<comment type="subunit">
    <text evidence="5">Homodimer.</text>
</comment>
<dbReference type="InterPro" id="IPR022890">
    <property type="entry name" value="Fd--NADP_Rdtase_type_2"/>
</dbReference>
<gene>
    <name evidence="7" type="ORF">ACFP90_01060</name>
</gene>
<evidence type="ECO:0000256" key="4">
    <source>
        <dbReference type="ARBA" id="ARBA00023002"/>
    </source>
</evidence>
<comment type="similarity">
    <text evidence="5">Belongs to the ferredoxin--NADP reductase type 2 family.</text>
</comment>
<evidence type="ECO:0000256" key="2">
    <source>
        <dbReference type="ARBA" id="ARBA00022827"/>
    </source>
</evidence>
<evidence type="ECO:0000259" key="6">
    <source>
        <dbReference type="Pfam" id="PF07992"/>
    </source>
</evidence>
<accession>A0ABW1ZE21</accession>
<name>A0ABW1ZE21_9DEIO</name>
<comment type="cofactor">
    <cofactor evidence="5">
        <name>FAD</name>
        <dbReference type="ChEBI" id="CHEBI:57692"/>
    </cofactor>
    <text evidence="5">Binds 1 FAD per subunit.</text>
</comment>
<keyword evidence="8" id="KW-1185">Reference proteome</keyword>